<dbReference type="InterPro" id="IPR045851">
    <property type="entry name" value="AMP-bd_C_sf"/>
</dbReference>
<dbReference type="EMBL" id="JANCMW010000006">
    <property type="protein sequence ID" value="MDF0750825.1"/>
    <property type="molecule type" value="Genomic_DNA"/>
</dbReference>
<sequence length="543" mass="58971">MNQLEAPMYMRVNDEKEANEYLRTGIWTDQSLHDRISYFAKTTPAQPAISDGTRSWTYLELNDYVLRLARTLLDLGVDRGEVVALQSMNTLHLPAMHAALAWIGAILAPVSPQWRDAEMLPLLSTSRAGLLIHTTDDSYDRTAAAASYVNRVASLREAISLETLDALVKEARPLDPKEVRHRTSKANDPQLAMCSSGSTGIPKIALHSFNNLYTQGVSTAGHAYGLSSNDITLAIAPANIGSTGYVYPILAALSVGAQANLLQHWSPEAALTKLRDLNVTVAVAVPTQMLMMLDHPVEKFNLRSLRVVLTGGAPLPPNVAGDFERRFGCRMHKVYGASDGGIAACTDLDTPETQRFSTVGRIARGHDVKILTNGQVAPPGTSGEVVWHGPSKSFGYLNQGEMDVQAWHGGYFHSGDIGVIDDDGYLSIVGRIKEMILRGGHNIFPAEIELLLNEHPAIESVVVVGVPDDRLGERACAVISAAAGHAVPSVEEIQNFLTERNLAKYKFPEFVVSLDQIPVNAGGKVDRPSINEIAREALAERDF</sequence>
<evidence type="ECO:0000313" key="3">
    <source>
        <dbReference type="EMBL" id="MDF0750825.1"/>
    </source>
</evidence>
<keyword evidence="4" id="KW-1185">Reference proteome</keyword>
<reference evidence="3" key="1">
    <citation type="submission" date="2022-07" db="EMBL/GenBank/DDBJ databases">
        <title>Marinobacter iranensis a new bacterium isolate from a hipersaline lake in Iran.</title>
        <authorList>
            <person name="Mohammad A.M.A."/>
            <person name="Cristina S.-P."/>
            <person name="Antonio V."/>
        </authorList>
    </citation>
    <scope>NUCLEOTIDE SEQUENCE</scope>
    <source>
        <strain evidence="3">71-i</strain>
    </source>
</reference>
<proteinExistence type="predicted"/>
<protein>
    <submittedName>
        <fullName evidence="3">Acyl--CoA ligase</fullName>
    </submittedName>
</protein>
<dbReference type="Gene3D" id="3.30.300.30">
    <property type="match status" value="1"/>
</dbReference>
<organism evidence="3 4">
    <name type="scientific">Marinobacter iranensis</name>
    <dbReference type="NCBI Taxonomy" id="2962607"/>
    <lineage>
        <taxon>Bacteria</taxon>
        <taxon>Pseudomonadati</taxon>
        <taxon>Pseudomonadota</taxon>
        <taxon>Gammaproteobacteria</taxon>
        <taxon>Pseudomonadales</taxon>
        <taxon>Marinobacteraceae</taxon>
        <taxon>Marinobacter</taxon>
    </lineage>
</organism>
<name>A0ABT5YAV8_9GAMM</name>
<dbReference type="PANTHER" id="PTHR43201:SF32">
    <property type="entry name" value="2-SUCCINYLBENZOATE--COA LIGASE, CHLOROPLASTIC_PEROXISOMAL"/>
    <property type="match status" value="1"/>
</dbReference>
<gene>
    <name evidence="3" type="ORF">NLU14_11350</name>
</gene>
<accession>A0ABT5YAV8</accession>
<keyword evidence="3" id="KW-0436">Ligase</keyword>
<feature type="domain" description="AMP-dependent synthetase/ligase" evidence="1">
    <location>
        <begin position="40"/>
        <end position="397"/>
    </location>
</feature>
<dbReference type="SUPFAM" id="SSF56801">
    <property type="entry name" value="Acetyl-CoA synthetase-like"/>
    <property type="match status" value="1"/>
</dbReference>
<dbReference type="InterPro" id="IPR042099">
    <property type="entry name" value="ANL_N_sf"/>
</dbReference>
<dbReference type="Pfam" id="PF13193">
    <property type="entry name" value="AMP-binding_C"/>
    <property type="match status" value="1"/>
</dbReference>
<feature type="domain" description="AMP-binding enzyme C-terminal" evidence="2">
    <location>
        <begin position="447"/>
        <end position="524"/>
    </location>
</feature>
<dbReference type="RefSeq" id="WP_275706511.1">
    <property type="nucleotide sequence ID" value="NZ_JANCMW010000006.1"/>
</dbReference>
<evidence type="ECO:0000259" key="2">
    <source>
        <dbReference type="Pfam" id="PF13193"/>
    </source>
</evidence>
<comment type="caution">
    <text evidence="3">The sequence shown here is derived from an EMBL/GenBank/DDBJ whole genome shotgun (WGS) entry which is preliminary data.</text>
</comment>
<evidence type="ECO:0000313" key="4">
    <source>
        <dbReference type="Proteomes" id="UP001143391"/>
    </source>
</evidence>
<dbReference type="Pfam" id="PF00501">
    <property type="entry name" value="AMP-binding"/>
    <property type="match status" value="1"/>
</dbReference>
<dbReference type="PANTHER" id="PTHR43201">
    <property type="entry name" value="ACYL-COA SYNTHETASE"/>
    <property type="match status" value="1"/>
</dbReference>
<dbReference type="InterPro" id="IPR025110">
    <property type="entry name" value="AMP-bd_C"/>
</dbReference>
<dbReference type="Proteomes" id="UP001143391">
    <property type="component" value="Unassembled WGS sequence"/>
</dbReference>
<dbReference type="InterPro" id="IPR000873">
    <property type="entry name" value="AMP-dep_synth/lig_dom"/>
</dbReference>
<dbReference type="GO" id="GO:0016874">
    <property type="term" value="F:ligase activity"/>
    <property type="evidence" value="ECO:0007669"/>
    <property type="project" value="UniProtKB-KW"/>
</dbReference>
<evidence type="ECO:0000259" key="1">
    <source>
        <dbReference type="Pfam" id="PF00501"/>
    </source>
</evidence>
<dbReference type="Gene3D" id="3.40.50.12780">
    <property type="entry name" value="N-terminal domain of ligase-like"/>
    <property type="match status" value="1"/>
</dbReference>